<evidence type="ECO:0000313" key="2">
    <source>
        <dbReference type="Proteomes" id="UP000306402"/>
    </source>
</evidence>
<dbReference type="OrthoDB" id="9809515at2"/>
<dbReference type="SUPFAM" id="SSF46689">
    <property type="entry name" value="Homeodomain-like"/>
    <property type="match status" value="1"/>
</dbReference>
<accession>A0A5R9KYA4</accession>
<name>A0A5R9KYA4_9BACT</name>
<evidence type="ECO:0000313" key="1">
    <source>
        <dbReference type="EMBL" id="TLV01065.1"/>
    </source>
</evidence>
<dbReference type="Pfam" id="PF04255">
    <property type="entry name" value="DUF433"/>
    <property type="match status" value="1"/>
</dbReference>
<comment type="caution">
    <text evidence="1">The sequence shown here is derived from an EMBL/GenBank/DDBJ whole genome shotgun (WGS) entry which is preliminary data.</text>
</comment>
<organism evidence="1 2">
    <name type="scientific">Dyadobacter luticola</name>
    <dbReference type="NCBI Taxonomy" id="1979387"/>
    <lineage>
        <taxon>Bacteria</taxon>
        <taxon>Pseudomonadati</taxon>
        <taxon>Bacteroidota</taxon>
        <taxon>Cytophagia</taxon>
        <taxon>Cytophagales</taxon>
        <taxon>Spirosomataceae</taxon>
        <taxon>Dyadobacter</taxon>
    </lineage>
</organism>
<dbReference type="PANTHER" id="PTHR34849:SF5">
    <property type="entry name" value="SSL2733 PROTEIN"/>
    <property type="match status" value="1"/>
</dbReference>
<dbReference type="InterPro" id="IPR007367">
    <property type="entry name" value="DUF433"/>
</dbReference>
<gene>
    <name evidence="1" type="ORF">FEN17_16540</name>
</gene>
<reference evidence="1 2" key="1">
    <citation type="submission" date="2019-05" db="EMBL/GenBank/DDBJ databases">
        <authorList>
            <person name="Qu J.-H."/>
        </authorList>
    </citation>
    <scope>NUCLEOTIDE SEQUENCE [LARGE SCALE GENOMIC DNA]</scope>
    <source>
        <strain evidence="1 2">T17</strain>
    </source>
</reference>
<dbReference type="RefSeq" id="WP_138366437.1">
    <property type="nucleotide sequence ID" value="NZ_VCEJ01000004.1"/>
</dbReference>
<sequence length="76" mass="8916">MYIYKNIISIEEGKRSGKPCIREMRITVEDILRWLASGMSFEDILLDFPELTREDILIALEFSADQQRKIFYDVAA</sequence>
<proteinExistence type="predicted"/>
<dbReference type="Gene3D" id="1.10.10.10">
    <property type="entry name" value="Winged helix-like DNA-binding domain superfamily/Winged helix DNA-binding domain"/>
    <property type="match status" value="1"/>
</dbReference>
<dbReference type="AlphaFoldDB" id="A0A5R9KYA4"/>
<dbReference type="InterPro" id="IPR009057">
    <property type="entry name" value="Homeodomain-like_sf"/>
</dbReference>
<dbReference type="InterPro" id="IPR036388">
    <property type="entry name" value="WH-like_DNA-bd_sf"/>
</dbReference>
<dbReference type="EMBL" id="VCEJ01000004">
    <property type="protein sequence ID" value="TLV01065.1"/>
    <property type="molecule type" value="Genomic_DNA"/>
</dbReference>
<dbReference type="Proteomes" id="UP000306402">
    <property type="component" value="Unassembled WGS sequence"/>
</dbReference>
<dbReference type="PANTHER" id="PTHR34849">
    <property type="entry name" value="SSL5025 PROTEIN"/>
    <property type="match status" value="1"/>
</dbReference>
<keyword evidence="2" id="KW-1185">Reference proteome</keyword>
<protein>
    <submittedName>
        <fullName evidence="1">DUF433 domain-containing protein</fullName>
    </submittedName>
</protein>